<evidence type="ECO:0000256" key="1">
    <source>
        <dbReference type="ARBA" id="ARBA00004141"/>
    </source>
</evidence>
<evidence type="ECO:0000256" key="5">
    <source>
        <dbReference type="ARBA" id="ARBA00023136"/>
    </source>
</evidence>
<accession>A0A6N6RJT8</accession>
<feature type="transmembrane region" description="Helical" evidence="6">
    <location>
        <begin position="41"/>
        <end position="64"/>
    </location>
</feature>
<evidence type="ECO:0000313" key="7">
    <source>
        <dbReference type="EMBL" id="KAB2808058.1"/>
    </source>
</evidence>
<feature type="transmembrane region" description="Helical" evidence="6">
    <location>
        <begin position="260"/>
        <end position="277"/>
    </location>
</feature>
<comment type="caution">
    <text evidence="7">The sequence shown here is derived from an EMBL/GenBank/DDBJ whole genome shotgun (WGS) entry which is preliminary data.</text>
</comment>
<dbReference type="InterPro" id="IPR001898">
    <property type="entry name" value="SLC13A/DASS"/>
</dbReference>
<feature type="transmembrane region" description="Helical" evidence="6">
    <location>
        <begin position="382"/>
        <end position="399"/>
    </location>
</feature>
<keyword evidence="5 6" id="KW-0472">Membrane</keyword>
<keyword evidence="3 6" id="KW-0812">Transmembrane</keyword>
<reference evidence="7 8" key="1">
    <citation type="submission" date="2019-09" db="EMBL/GenBank/DDBJ databases">
        <title>Genomes of family Cryomorphaceae.</title>
        <authorList>
            <person name="Bowman J.P."/>
        </authorList>
    </citation>
    <scope>NUCLEOTIDE SEQUENCE [LARGE SCALE GENOMIC DNA]</scope>
    <source>
        <strain evidence="7 8">LMG 25704</strain>
    </source>
</reference>
<dbReference type="AlphaFoldDB" id="A0A6N6RJT8"/>
<evidence type="ECO:0000313" key="8">
    <source>
        <dbReference type="Proteomes" id="UP000468650"/>
    </source>
</evidence>
<feature type="transmembrane region" description="Helical" evidence="6">
    <location>
        <begin position="207"/>
        <end position="229"/>
    </location>
</feature>
<dbReference type="OrthoDB" id="9766267at2"/>
<keyword evidence="4 6" id="KW-1133">Transmembrane helix</keyword>
<dbReference type="RefSeq" id="WP_151667872.1">
    <property type="nucleotide sequence ID" value="NZ_WBVO01000009.1"/>
</dbReference>
<feature type="transmembrane region" description="Helical" evidence="6">
    <location>
        <begin position="164"/>
        <end position="187"/>
    </location>
</feature>
<feature type="transmembrane region" description="Helical" evidence="6">
    <location>
        <begin position="297"/>
        <end position="316"/>
    </location>
</feature>
<dbReference type="NCBIfam" id="TIGR00785">
    <property type="entry name" value="dass"/>
    <property type="match status" value="1"/>
</dbReference>
<evidence type="ECO:0000256" key="4">
    <source>
        <dbReference type="ARBA" id="ARBA00022989"/>
    </source>
</evidence>
<evidence type="ECO:0000256" key="6">
    <source>
        <dbReference type="SAM" id="Phobius"/>
    </source>
</evidence>
<dbReference type="PROSITE" id="PS01271">
    <property type="entry name" value="NA_SULFATE"/>
    <property type="match status" value="1"/>
</dbReference>
<dbReference type="PANTHER" id="PTHR10283">
    <property type="entry name" value="SOLUTE CARRIER FAMILY 13 MEMBER"/>
    <property type="match status" value="1"/>
</dbReference>
<feature type="transmembrane region" description="Helical" evidence="6">
    <location>
        <begin position="353"/>
        <end position="375"/>
    </location>
</feature>
<feature type="transmembrane region" description="Helical" evidence="6">
    <location>
        <begin position="446"/>
        <end position="465"/>
    </location>
</feature>
<feature type="transmembrane region" description="Helical" evidence="6">
    <location>
        <begin position="405"/>
        <end position="425"/>
    </location>
</feature>
<keyword evidence="2" id="KW-0813">Transport</keyword>
<feature type="transmembrane region" description="Helical" evidence="6">
    <location>
        <begin position="119"/>
        <end position="144"/>
    </location>
</feature>
<organism evidence="7 8">
    <name type="scientific">Phaeocystidibacter luteus</name>
    <dbReference type="NCBI Taxonomy" id="911197"/>
    <lineage>
        <taxon>Bacteria</taxon>
        <taxon>Pseudomonadati</taxon>
        <taxon>Bacteroidota</taxon>
        <taxon>Flavobacteriia</taxon>
        <taxon>Flavobacteriales</taxon>
        <taxon>Phaeocystidibacteraceae</taxon>
        <taxon>Phaeocystidibacter</taxon>
    </lineage>
</organism>
<dbReference type="EMBL" id="WBVO01000009">
    <property type="protein sequence ID" value="KAB2808058.1"/>
    <property type="molecule type" value="Genomic_DNA"/>
</dbReference>
<evidence type="ECO:0000256" key="3">
    <source>
        <dbReference type="ARBA" id="ARBA00022692"/>
    </source>
</evidence>
<feature type="transmembrane region" description="Helical" evidence="6">
    <location>
        <begin position="323"/>
        <end position="341"/>
    </location>
</feature>
<protein>
    <submittedName>
        <fullName evidence="7">DASS family sodium-coupled anion symporter</fullName>
    </submittedName>
</protein>
<dbReference type="InterPro" id="IPR031312">
    <property type="entry name" value="Na/sul_symport_CS"/>
</dbReference>
<evidence type="ECO:0000256" key="2">
    <source>
        <dbReference type="ARBA" id="ARBA00022448"/>
    </source>
</evidence>
<proteinExistence type="predicted"/>
<dbReference type="GO" id="GO:0015141">
    <property type="term" value="F:succinate transmembrane transporter activity"/>
    <property type="evidence" value="ECO:0007669"/>
    <property type="project" value="UniProtKB-ARBA"/>
</dbReference>
<dbReference type="CDD" id="cd01115">
    <property type="entry name" value="SLC13_permease"/>
    <property type="match status" value="1"/>
</dbReference>
<sequence>MNIRQIPYFLGPLLFIGALLWPSETLTHSELAVLGILGWMLTWWITEIVNLAVTALLPILLLPVTGVMAIGDVTALYGHHLIFLFFGGFILALAIEKWKLHRRIALLIIRRVGSSPRRILLGFMIATAFLSAWISNTATTVMMLPMAMSVLKLLRKAGFQDRKVSVAILMGVAWSANIGGMTTLIGTPPNLVFTGFYSQNYATEITFAQWLKIGLPVAISLFFAAYILLSLMVRKVEADVASIKTYFANEYRKLGPLKGAELRVAIVFGFTALLWIVRPQIVQLFGLQGFTDTSVAILASLVLFVTPATTGTPLLVWKDTKKLAWGILVLFGGGLALASGMNESGLLHHITDLFSAQSSLGLMTWIFFMAVLGIWATEIMSNMALVAAMMPIVAAISGATGESFFLLALPLTLGSSCAFMLPMATPPNAIVFSSGELKIVDMVRRGFFMNLIATILITLIVFALSDYLP</sequence>
<dbReference type="Pfam" id="PF00939">
    <property type="entry name" value="Na_sulph_symp"/>
    <property type="match status" value="1"/>
</dbReference>
<dbReference type="GO" id="GO:0005886">
    <property type="term" value="C:plasma membrane"/>
    <property type="evidence" value="ECO:0007669"/>
    <property type="project" value="TreeGrafter"/>
</dbReference>
<gene>
    <name evidence="7" type="ORF">F8C67_10830</name>
</gene>
<comment type="subcellular location">
    <subcellularLocation>
        <location evidence="1">Membrane</location>
        <topology evidence="1">Multi-pass membrane protein</topology>
    </subcellularLocation>
</comment>
<keyword evidence="8" id="KW-1185">Reference proteome</keyword>
<feature type="transmembrane region" description="Helical" evidence="6">
    <location>
        <begin position="76"/>
        <end position="95"/>
    </location>
</feature>
<dbReference type="Proteomes" id="UP000468650">
    <property type="component" value="Unassembled WGS sequence"/>
</dbReference>
<name>A0A6N6RJT8_9FLAO</name>
<dbReference type="PANTHER" id="PTHR10283:SF82">
    <property type="entry name" value="SOLUTE CARRIER FAMILY 13 MEMBER 2"/>
    <property type="match status" value="1"/>
</dbReference>